<proteinExistence type="predicted"/>
<dbReference type="AlphaFoldDB" id="A0A9P3Q4C7"/>
<organism evidence="3 4">
    <name type="scientific">Mycobacterium kiyosense</name>
    <dbReference type="NCBI Taxonomy" id="2871094"/>
    <lineage>
        <taxon>Bacteria</taxon>
        <taxon>Bacillati</taxon>
        <taxon>Actinomycetota</taxon>
        <taxon>Actinomycetes</taxon>
        <taxon>Mycobacteriales</taxon>
        <taxon>Mycobacteriaceae</taxon>
        <taxon>Mycobacterium</taxon>
    </lineage>
</organism>
<feature type="transmembrane region" description="Helical" evidence="1">
    <location>
        <begin position="89"/>
        <end position="111"/>
    </location>
</feature>
<keyword evidence="1" id="KW-0812">Transmembrane</keyword>
<keyword evidence="1" id="KW-1133">Transmembrane helix</keyword>
<comment type="caution">
    <text evidence="3">The sequence shown here is derived from an EMBL/GenBank/DDBJ whole genome shotgun (WGS) entry which is preliminary data.</text>
</comment>
<keyword evidence="1" id="KW-0472">Membrane</keyword>
<gene>
    <name evidence="3" type="ORF">Mkiyose1413_13920</name>
    <name evidence="2" type="ORF">SRL2020028_03000</name>
</gene>
<evidence type="ECO:0000313" key="3">
    <source>
        <dbReference type="EMBL" id="GLD29509.1"/>
    </source>
</evidence>
<dbReference type="Proteomes" id="UP001064782">
    <property type="component" value="Unassembled WGS sequence"/>
</dbReference>
<name>A0A9P3Q4C7_9MYCO</name>
<feature type="transmembrane region" description="Helical" evidence="1">
    <location>
        <begin position="200"/>
        <end position="220"/>
    </location>
</feature>
<feature type="transmembrane region" description="Helical" evidence="1">
    <location>
        <begin position="131"/>
        <end position="155"/>
    </location>
</feature>
<accession>A0A9P3Q4C7</accession>
<reference evidence="3" key="1">
    <citation type="submission" date="2022-08" db="EMBL/GenBank/DDBJ databases">
        <title>Mycobacterium kiyosense sp. nov., scotochromogenic slow-glowing species isolated from respiratory specimens.</title>
        <authorList>
            <person name="Fukano H."/>
            <person name="Kazumi Y."/>
            <person name="Sakagami N."/>
            <person name="Ato M."/>
            <person name="Mitarai S."/>
            <person name="Hoshino Y."/>
        </authorList>
    </citation>
    <scope>NUCLEOTIDE SEQUENCE</scope>
    <source>
        <strain evidence="3">1413</strain>
        <strain evidence="2">SRL2020-028</strain>
    </source>
</reference>
<evidence type="ECO:0000256" key="1">
    <source>
        <dbReference type="SAM" id="Phobius"/>
    </source>
</evidence>
<keyword evidence="4" id="KW-1185">Reference proteome</keyword>
<dbReference type="Proteomes" id="UP001165663">
    <property type="component" value="Unassembled WGS sequence"/>
</dbReference>
<dbReference type="EMBL" id="BRXE01000001">
    <property type="protein sequence ID" value="GLB81044.1"/>
    <property type="molecule type" value="Genomic_DNA"/>
</dbReference>
<dbReference type="EMBL" id="BRZI01000006">
    <property type="protein sequence ID" value="GLD29509.1"/>
    <property type="molecule type" value="Genomic_DNA"/>
</dbReference>
<evidence type="ECO:0000313" key="4">
    <source>
        <dbReference type="Proteomes" id="UP001064782"/>
    </source>
</evidence>
<protein>
    <recommendedName>
        <fullName evidence="5">DUF4386 domain-containing protein</fullName>
    </recommendedName>
</protein>
<evidence type="ECO:0000313" key="2">
    <source>
        <dbReference type="EMBL" id="GLB81044.1"/>
    </source>
</evidence>
<feature type="transmembrane region" description="Helical" evidence="1">
    <location>
        <begin position="167"/>
        <end position="188"/>
    </location>
</feature>
<evidence type="ECO:0008006" key="5">
    <source>
        <dbReference type="Google" id="ProtNLM"/>
    </source>
</evidence>
<sequence length="280" mass="31017">MNRAVHKFCAWSGIVCLVLMVAGFIGLARFFPPPSPALTTAETTRFILDHTTTIRWGMVVTMAAAVFLGVLAVEIAVQMRRIEGRFPALAMIEFGFGMLFVLEFLYLLFFWQTATFRADRDPKLVELLNDMAWIPFVGLTGTAAAQVAAFGVAILIDRRPTPVFPRWLGYVNLWTAMIFCAGTFNVFFKRGPLAWNGLLAWWLPVVVFGVWLVLVSVYLIRAVQSHLAEVGAEENVEKNVATGSRARDRGTPTHAELAAQIAQLQAQVGELRDKAASTTH</sequence>
<feature type="transmembrane region" description="Helical" evidence="1">
    <location>
        <begin position="53"/>
        <end position="77"/>
    </location>
</feature>